<proteinExistence type="predicted"/>
<comment type="caution">
    <text evidence="1">The sequence shown here is derived from an EMBL/GenBank/DDBJ whole genome shotgun (WGS) entry which is preliminary data.</text>
</comment>
<reference evidence="1 2" key="1">
    <citation type="submission" date="2016-05" db="EMBL/GenBank/DDBJ databases">
        <title>Nuclear genome of Blastocystis sp. subtype 1 NandII.</title>
        <authorList>
            <person name="Gentekaki E."/>
            <person name="Curtis B."/>
            <person name="Stairs C."/>
            <person name="Eme L."/>
            <person name="Herman E."/>
            <person name="Klimes V."/>
            <person name="Arias M.C."/>
            <person name="Elias M."/>
            <person name="Hilliou F."/>
            <person name="Klute M."/>
            <person name="Malik S.-B."/>
            <person name="Pightling A."/>
            <person name="Rachubinski R."/>
            <person name="Salas D."/>
            <person name="Schlacht A."/>
            <person name="Suga H."/>
            <person name="Archibald J."/>
            <person name="Ball S.G."/>
            <person name="Clark G."/>
            <person name="Dacks J."/>
            <person name="Van Der Giezen M."/>
            <person name="Tsaousis A."/>
            <person name="Roger A."/>
        </authorList>
    </citation>
    <scope>NUCLEOTIDE SEQUENCE [LARGE SCALE GENOMIC DNA]</scope>
    <source>
        <strain evidence="2">ATCC 50177 / NandII</strain>
    </source>
</reference>
<name>A0A196S9K5_BLAHN</name>
<keyword evidence="2" id="KW-1185">Reference proteome</keyword>
<protein>
    <recommendedName>
        <fullName evidence="3">CST complex subunit CTC1</fullName>
    </recommendedName>
</protein>
<dbReference type="AlphaFoldDB" id="A0A196S9K5"/>
<evidence type="ECO:0000313" key="2">
    <source>
        <dbReference type="Proteomes" id="UP000078348"/>
    </source>
</evidence>
<evidence type="ECO:0000313" key="1">
    <source>
        <dbReference type="EMBL" id="OAO12777.1"/>
    </source>
</evidence>
<evidence type="ECO:0008006" key="3">
    <source>
        <dbReference type="Google" id="ProtNLM"/>
    </source>
</evidence>
<gene>
    <name evidence="1" type="ORF">AV274_5502</name>
</gene>
<accession>A0A196S9K5</accession>
<organism evidence="1 2">
    <name type="scientific">Blastocystis sp. subtype 1 (strain ATCC 50177 / NandII)</name>
    <dbReference type="NCBI Taxonomy" id="478820"/>
    <lineage>
        <taxon>Eukaryota</taxon>
        <taxon>Sar</taxon>
        <taxon>Stramenopiles</taxon>
        <taxon>Bigyra</taxon>
        <taxon>Opalozoa</taxon>
        <taxon>Opalinata</taxon>
        <taxon>Blastocystidae</taxon>
        <taxon>Blastocystis</taxon>
    </lineage>
</organism>
<dbReference type="Proteomes" id="UP000078348">
    <property type="component" value="Unassembled WGS sequence"/>
</dbReference>
<sequence>MKERIARGRTNPQCFSMDDVHFLVPPDSILSRLSRAIEGVRDVDCLLHSLHSSFPDRAGLKNVLFKLEVYAQEVMSALEVNESQVELQYVDASVEESRVCFRKPYCLCATILRGGVLQLPVRIESVSASCSLPFFPDDDVVVVLPLEVIRDASVHILFRPLILHPFYLQPPPPSPLSFPAHFRSFFSHDKAVVGVVDQRLHECDAQGCFFFSIQPLHTSSRARTLPVVCDGQLARHCASFLHVGDTVYLSNCRVEREGTLRLVLSPSSSLLPLSPLPSVPLRSLPPPLPSSLPFFALMKESLPLHTLAGTLLSTLSPTVGLLDTSALLVANRPLAPFLHRSLLLTRVHLVATAVTVSPPLRVLVMCSHSALSLLTGFHASLPSNPHASLLPDPITTNPSLTTALANFTPPLDPSLDALTHHASRCATLAAVLHLLKQPQKTLLAWEDLRSRVVAALPPPAACFDEAAFTSHSVLLPASRLLRTSEALSVDLFFRAASLVAAVSSATGATPTLLPAFLEDCPIALFLRGRGHYRLQTDAFSILVHRLLENGTPRLLFWLVLHAQPLPLSAPLPAVALLVCSSRQLRALFDAVDCSPFRSPLQSVCPCALPVASYCQLLASLSRIQFIASVSHDNSSHDNSSHDNSSHATSLTVHILHASIQVIELSQKDTRSKGSLCLQHYTCRRLDDHALVTVSRLELLPNGSPFVVDYAGFFSEPARLRTGACYRMEALRPAEEEFCVVSDTRVTLLPALYPPLPFVTVAELLAAIAACTDAATVAARFPAPVHVAGEVVERLLKEKEGRALVLLRDPRTAEMLQLWCDERAFTLPLFRPLLVCDLCVSTSVKDGFSVSVLFTASSAFCLRPRLHLPPNPCSPPLHTPSLQESSTLSVQESLTPSLQPLITPHFSLPPFVSSAYSWLFVDVEAVLLFRVFCICGTCGRVVVFADEHARQCAADTEPLLVPEVTLAGQCGATPVRATLKGDCVWRFLGLKETARRQVLAFVRKHGLWKEAASLGQAQRVSVMEEAWKEKRRRKEETLIPEAEERRSLVPYPAGKKPRFLWEEPQFRVEESPCAAMQMTRIGPVCLLGKVLRRGGEKAESRVVMSNGDVLLCPTEGVTLKAVDCCFADPQWILQLLLREP</sequence>
<dbReference type="EMBL" id="LXWW01000511">
    <property type="protein sequence ID" value="OAO12777.1"/>
    <property type="molecule type" value="Genomic_DNA"/>
</dbReference>